<protein>
    <submittedName>
        <fullName evidence="6">Type II traffic warden ATPase</fullName>
    </submittedName>
</protein>
<dbReference type="RefSeq" id="WP_077024355.1">
    <property type="nucleotide sequence ID" value="NZ_CP017641.1"/>
</dbReference>
<feature type="domain" description="Bacterial type II secretion system protein E" evidence="5">
    <location>
        <begin position="45"/>
        <end position="428"/>
    </location>
</feature>
<keyword evidence="3" id="KW-0067">ATP-binding</keyword>
<dbReference type="GO" id="GO:0016887">
    <property type="term" value="F:ATP hydrolysis activity"/>
    <property type="evidence" value="ECO:0007669"/>
    <property type="project" value="TreeGrafter"/>
</dbReference>
<feature type="compositionally biased region" description="Basic residues" evidence="4">
    <location>
        <begin position="434"/>
        <end position="449"/>
    </location>
</feature>
<proteinExistence type="inferred from homology"/>
<dbReference type="PANTHER" id="PTHR30258">
    <property type="entry name" value="TYPE II SECRETION SYSTEM PROTEIN GSPE-RELATED"/>
    <property type="match status" value="1"/>
</dbReference>
<dbReference type="AlphaFoldDB" id="A0A1P8WFG4"/>
<dbReference type="Gene3D" id="3.30.450.90">
    <property type="match status" value="1"/>
</dbReference>
<dbReference type="GO" id="GO:0005886">
    <property type="term" value="C:plasma membrane"/>
    <property type="evidence" value="ECO:0007669"/>
    <property type="project" value="TreeGrafter"/>
</dbReference>
<evidence type="ECO:0000313" key="6">
    <source>
        <dbReference type="EMBL" id="APZ92781.1"/>
    </source>
</evidence>
<evidence type="ECO:0000256" key="4">
    <source>
        <dbReference type="SAM" id="MobiDB-lite"/>
    </source>
</evidence>
<dbReference type="GO" id="GO:0005524">
    <property type="term" value="F:ATP binding"/>
    <property type="evidence" value="ECO:0007669"/>
    <property type="project" value="UniProtKB-KW"/>
</dbReference>
<evidence type="ECO:0000256" key="2">
    <source>
        <dbReference type="ARBA" id="ARBA00022741"/>
    </source>
</evidence>
<evidence type="ECO:0000256" key="3">
    <source>
        <dbReference type="ARBA" id="ARBA00022840"/>
    </source>
</evidence>
<keyword evidence="2" id="KW-0547">Nucleotide-binding</keyword>
<sequence length="449" mass="49643">MGQGDDEGDEEYEDTEQVLFQGPMFGREANLKKNPRLVKAALVQVKRMISDGLARRAHTILLEPTQGRIAIRFVVDGIPYPAGALPGQRGIALIQMTKVLAGLNPQERTAPQSGGINAEFDGTRYELYTDFVPLKPGVERLRIRVENPKITYLKPASVGMPEDLSKKLRSFTEDSKGIILACGPPETGVTSLSICALHCVDPYLYSVFNLADVGNKELINVTDYEGEEGHDLELSLDRIIRREADIIYMGKLTDPAVVQTMFTFADRLCFVAEIGGRTPAEAIKQLIEWVGTEAVAQHLRGVVTQKLIRTLCDDCKQAFRPNPQLLKRLSLPPETTVLYRAPAPPDPEDEDAPTVEELCADCDGVPYHGRTAAFELLEMTEGMKDVVLAGAEPDAIKQQMSSDGMRTIQKDALRLVAEGKTSLEEVQRVFAPPRGRRPKGRRPRPRPQS</sequence>
<comment type="similarity">
    <text evidence="1">Belongs to the GSP E family.</text>
</comment>
<gene>
    <name evidence="6" type="primary">xpsE_1</name>
    <name evidence="6" type="ORF">Fuma_02393</name>
</gene>
<dbReference type="OrthoDB" id="244550at2"/>
<dbReference type="Proteomes" id="UP000187735">
    <property type="component" value="Chromosome"/>
</dbReference>
<accession>A0A1P8WFG4</accession>
<organism evidence="6 7">
    <name type="scientific">Fuerstiella marisgermanici</name>
    <dbReference type="NCBI Taxonomy" id="1891926"/>
    <lineage>
        <taxon>Bacteria</taxon>
        <taxon>Pseudomonadati</taxon>
        <taxon>Planctomycetota</taxon>
        <taxon>Planctomycetia</taxon>
        <taxon>Planctomycetales</taxon>
        <taxon>Planctomycetaceae</taxon>
        <taxon>Fuerstiella</taxon>
    </lineage>
</organism>
<dbReference type="Pfam" id="PF00437">
    <property type="entry name" value="T2SSE"/>
    <property type="match status" value="1"/>
</dbReference>
<dbReference type="PANTHER" id="PTHR30258:SF2">
    <property type="entry name" value="COMG OPERON PROTEIN 1"/>
    <property type="match status" value="1"/>
</dbReference>
<dbReference type="EMBL" id="CP017641">
    <property type="protein sequence ID" value="APZ92781.1"/>
    <property type="molecule type" value="Genomic_DNA"/>
</dbReference>
<dbReference type="InterPro" id="IPR027417">
    <property type="entry name" value="P-loop_NTPase"/>
</dbReference>
<dbReference type="KEGG" id="fmr:Fuma_02393"/>
<keyword evidence="7" id="KW-1185">Reference proteome</keyword>
<dbReference type="SUPFAM" id="SSF52540">
    <property type="entry name" value="P-loop containing nucleoside triphosphate hydrolases"/>
    <property type="match status" value="1"/>
</dbReference>
<evidence type="ECO:0000256" key="1">
    <source>
        <dbReference type="ARBA" id="ARBA00006611"/>
    </source>
</evidence>
<dbReference type="Gene3D" id="3.40.50.300">
    <property type="entry name" value="P-loop containing nucleotide triphosphate hydrolases"/>
    <property type="match status" value="1"/>
</dbReference>
<name>A0A1P8WFG4_9PLAN</name>
<evidence type="ECO:0000259" key="5">
    <source>
        <dbReference type="Pfam" id="PF00437"/>
    </source>
</evidence>
<dbReference type="STRING" id="1891926.Fuma_02393"/>
<feature type="region of interest" description="Disordered" evidence="4">
    <location>
        <begin position="424"/>
        <end position="449"/>
    </location>
</feature>
<reference evidence="6 7" key="1">
    <citation type="journal article" date="2016" name="Front. Microbiol.">
        <title>Fuerstia marisgermanicae gen. nov., sp. nov., an Unusual Member of the Phylum Planctomycetes from the German Wadden Sea.</title>
        <authorList>
            <person name="Kohn T."/>
            <person name="Heuer A."/>
            <person name="Jogler M."/>
            <person name="Vollmers J."/>
            <person name="Boedeker C."/>
            <person name="Bunk B."/>
            <person name="Rast P."/>
            <person name="Borchert D."/>
            <person name="Glockner I."/>
            <person name="Freese H.M."/>
            <person name="Klenk H.P."/>
            <person name="Overmann J."/>
            <person name="Kaster A.K."/>
            <person name="Rohde M."/>
            <person name="Wiegand S."/>
            <person name="Jogler C."/>
        </authorList>
    </citation>
    <scope>NUCLEOTIDE SEQUENCE [LARGE SCALE GENOMIC DNA]</scope>
    <source>
        <strain evidence="6 7">NH11</strain>
    </source>
</reference>
<evidence type="ECO:0000313" key="7">
    <source>
        <dbReference type="Proteomes" id="UP000187735"/>
    </source>
</evidence>
<dbReference type="InterPro" id="IPR001482">
    <property type="entry name" value="T2SS/T4SS_dom"/>
</dbReference>